<dbReference type="CDD" id="cd07262">
    <property type="entry name" value="VOC_like"/>
    <property type="match status" value="1"/>
</dbReference>
<comment type="caution">
    <text evidence="2">The sequence shown here is derived from an EMBL/GenBank/DDBJ whole genome shotgun (WGS) entry which is preliminary data.</text>
</comment>
<dbReference type="Proteomes" id="UP001223978">
    <property type="component" value="Unassembled WGS sequence"/>
</dbReference>
<name>A0ABT6SLW6_9ACTN</name>
<dbReference type="SUPFAM" id="SSF54593">
    <property type="entry name" value="Glyoxalase/Bleomycin resistance protein/Dihydroxybiphenyl dioxygenase"/>
    <property type="match status" value="1"/>
</dbReference>
<organism evidence="2 3">
    <name type="scientific">Streptomyces cavernicola</name>
    <dbReference type="NCBI Taxonomy" id="3043613"/>
    <lineage>
        <taxon>Bacteria</taxon>
        <taxon>Bacillati</taxon>
        <taxon>Actinomycetota</taxon>
        <taxon>Actinomycetes</taxon>
        <taxon>Kitasatosporales</taxon>
        <taxon>Streptomycetaceae</taxon>
        <taxon>Streptomyces</taxon>
    </lineage>
</organism>
<protein>
    <submittedName>
        <fullName evidence="2">VOC family protein</fullName>
    </submittedName>
</protein>
<dbReference type="Pfam" id="PF00903">
    <property type="entry name" value="Glyoxalase"/>
    <property type="match status" value="1"/>
</dbReference>
<proteinExistence type="predicted"/>
<accession>A0ABT6SLW6</accession>
<dbReference type="Gene3D" id="3.10.180.10">
    <property type="entry name" value="2,3-Dihydroxybiphenyl 1,2-Dioxygenase, domain 1"/>
    <property type="match status" value="1"/>
</dbReference>
<dbReference type="PROSITE" id="PS51819">
    <property type="entry name" value="VOC"/>
    <property type="match status" value="1"/>
</dbReference>
<feature type="domain" description="VOC" evidence="1">
    <location>
        <begin position="7"/>
        <end position="127"/>
    </location>
</feature>
<reference evidence="2 3" key="1">
    <citation type="submission" date="2023-05" db="EMBL/GenBank/DDBJ databases">
        <title>Draft genome sequence of Streptomyces sp. B-S-A6 isolated from a cave soil in Thailand.</title>
        <authorList>
            <person name="Chamroensaksri N."/>
            <person name="Muangham S."/>
        </authorList>
    </citation>
    <scope>NUCLEOTIDE SEQUENCE [LARGE SCALE GENOMIC DNA]</scope>
    <source>
        <strain evidence="2 3">B-S-A6</strain>
    </source>
</reference>
<dbReference type="InterPro" id="IPR037523">
    <property type="entry name" value="VOC_core"/>
</dbReference>
<gene>
    <name evidence="2" type="ORF">QIS96_34085</name>
</gene>
<dbReference type="PANTHER" id="PTHR35006">
    <property type="entry name" value="GLYOXALASE FAMILY PROTEIN (AFU_ORTHOLOGUE AFUA_5G14830)"/>
    <property type="match status" value="1"/>
</dbReference>
<sequence length="132" mass="14273">MTAPYPFIHHITLLASDFDASEPFYTAVLAPLGVIAGDRDPGGIEYWEDGIDTPSFAVGPAQPGEDVTRGVHLAFTAKDRAAVDAFYEAALANGGKERHAPRLWPEYRAYCAFVSDPDGNNIEAVHKEVPEA</sequence>
<dbReference type="EMBL" id="JASCIQ010000053">
    <property type="protein sequence ID" value="MDI3408834.1"/>
    <property type="molecule type" value="Genomic_DNA"/>
</dbReference>
<evidence type="ECO:0000313" key="3">
    <source>
        <dbReference type="Proteomes" id="UP001223978"/>
    </source>
</evidence>
<dbReference type="InterPro" id="IPR029068">
    <property type="entry name" value="Glyas_Bleomycin-R_OHBP_Dase"/>
</dbReference>
<dbReference type="RefSeq" id="WP_282546713.1">
    <property type="nucleotide sequence ID" value="NZ_JASCIQ010000053.1"/>
</dbReference>
<dbReference type="InterPro" id="IPR004360">
    <property type="entry name" value="Glyas_Fos-R_dOase_dom"/>
</dbReference>
<dbReference type="PANTHER" id="PTHR35006:SF2">
    <property type="entry name" value="GLYOXALASE FAMILY PROTEIN (AFU_ORTHOLOGUE AFUA_5G14830)"/>
    <property type="match status" value="1"/>
</dbReference>
<keyword evidence="3" id="KW-1185">Reference proteome</keyword>
<evidence type="ECO:0000313" key="2">
    <source>
        <dbReference type="EMBL" id="MDI3408834.1"/>
    </source>
</evidence>
<evidence type="ECO:0000259" key="1">
    <source>
        <dbReference type="PROSITE" id="PS51819"/>
    </source>
</evidence>